<dbReference type="OrthoDB" id="7700504at2759"/>
<dbReference type="EMBL" id="OV651816">
    <property type="protein sequence ID" value="CAH1109429.1"/>
    <property type="molecule type" value="Genomic_DNA"/>
</dbReference>
<dbReference type="PANTHER" id="PTHR46601">
    <property type="entry name" value="ULP_PROTEASE DOMAIN-CONTAINING PROTEIN"/>
    <property type="match status" value="1"/>
</dbReference>
<reference evidence="1" key="1">
    <citation type="submission" date="2022-01" db="EMBL/GenBank/DDBJ databases">
        <authorList>
            <person name="King R."/>
        </authorList>
    </citation>
    <scope>NUCLEOTIDE SEQUENCE</scope>
</reference>
<organism evidence="1 2">
    <name type="scientific">Psylliodes chrysocephalus</name>
    <dbReference type="NCBI Taxonomy" id="3402493"/>
    <lineage>
        <taxon>Eukaryota</taxon>
        <taxon>Metazoa</taxon>
        <taxon>Ecdysozoa</taxon>
        <taxon>Arthropoda</taxon>
        <taxon>Hexapoda</taxon>
        <taxon>Insecta</taxon>
        <taxon>Pterygota</taxon>
        <taxon>Neoptera</taxon>
        <taxon>Endopterygota</taxon>
        <taxon>Coleoptera</taxon>
        <taxon>Polyphaga</taxon>
        <taxon>Cucujiformia</taxon>
        <taxon>Chrysomeloidea</taxon>
        <taxon>Chrysomelidae</taxon>
        <taxon>Galerucinae</taxon>
        <taxon>Alticini</taxon>
        <taxon>Psylliodes</taxon>
    </lineage>
</organism>
<evidence type="ECO:0000313" key="1">
    <source>
        <dbReference type="EMBL" id="CAH1109429.1"/>
    </source>
</evidence>
<sequence>MKSMKLHTANGKVPTGLKSLKKKRKKEYFFNDLRQKWPELLRHDFLARSQASYFTEKKESVEDGEFIVCLDFAENYSLFVQDAIQSHHLE</sequence>
<protein>
    <submittedName>
        <fullName evidence="1">Uncharacterized protein</fullName>
    </submittedName>
</protein>
<dbReference type="AlphaFoldDB" id="A0A9P0GBG4"/>
<evidence type="ECO:0000313" key="2">
    <source>
        <dbReference type="Proteomes" id="UP001153636"/>
    </source>
</evidence>
<accession>A0A9P0GBG4</accession>
<keyword evidence="2" id="KW-1185">Reference proteome</keyword>
<gene>
    <name evidence="1" type="ORF">PSYICH_LOCUS10402</name>
</gene>
<proteinExistence type="predicted"/>
<dbReference type="PANTHER" id="PTHR46601:SF1">
    <property type="entry name" value="ADF-H DOMAIN-CONTAINING PROTEIN"/>
    <property type="match status" value="1"/>
</dbReference>
<name>A0A9P0GBG4_9CUCU</name>
<dbReference type="Proteomes" id="UP001153636">
    <property type="component" value="Chromosome 4"/>
</dbReference>